<accession>A0A2P4NU83</accession>
<protein>
    <submittedName>
        <fullName evidence="1">Uncharacterized protein</fullName>
    </submittedName>
</protein>
<reference evidence="1" key="1">
    <citation type="submission" date="2017-08" db="EMBL/GenBank/DDBJ databases">
        <title>Haloferax marisrubri sp. nov., isolated from the Discovery deep brine-seawater interface in the Red Sea.</title>
        <authorList>
            <person name="Zhang G."/>
            <person name="Stingl U."/>
        </authorList>
    </citation>
    <scope>NUCLEOTIDE SEQUENCE [LARGE SCALE GENOMIC DNA]</scope>
    <source>
        <strain evidence="1">SB3</strain>
    </source>
</reference>
<dbReference type="EMBL" id="LOPW02000004">
    <property type="protein sequence ID" value="POG56670.1"/>
    <property type="molecule type" value="Genomic_DNA"/>
</dbReference>
<keyword evidence="2" id="KW-1185">Reference proteome</keyword>
<sequence>MSTAYDTDGSGSRNISLKVGDDFVEDFDRAIKRGQLNGELPMDMSRSEAIRRLMKMAIEDPSLLAGEEDED</sequence>
<dbReference type="Proteomes" id="UP000053621">
    <property type="component" value="Unassembled WGS sequence"/>
</dbReference>
<dbReference type="OrthoDB" id="287123at2157"/>
<evidence type="ECO:0000313" key="1">
    <source>
        <dbReference type="EMBL" id="POG56670.1"/>
    </source>
</evidence>
<organism evidence="1 2">
    <name type="scientific">Haloferax marisrubri</name>
    <dbReference type="NCBI Taxonomy" id="1544719"/>
    <lineage>
        <taxon>Archaea</taxon>
        <taxon>Methanobacteriati</taxon>
        <taxon>Methanobacteriota</taxon>
        <taxon>Stenosarchaea group</taxon>
        <taxon>Halobacteria</taxon>
        <taxon>Halobacteriales</taxon>
        <taxon>Haloferacaceae</taxon>
        <taxon>Haloferax</taxon>
    </lineage>
</organism>
<proteinExistence type="predicted"/>
<gene>
    <name evidence="1" type="ORF">AUR65_002255</name>
</gene>
<name>A0A2P4NU83_9EURY</name>
<dbReference type="RefSeq" id="WP_058568191.1">
    <property type="nucleotide sequence ID" value="NZ_LOPW02000004.1"/>
</dbReference>
<comment type="caution">
    <text evidence="1">The sequence shown here is derived from an EMBL/GenBank/DDBJ whole genome shotgun (WGS) entry which is preliminary data.</text>
</comment>
<dbReference type="AlphaFoldDB" id="A0A2P4NU83"/>
<evidence type="ECO:0000313" key="2">
    <source>
        <dbReference type="Proteomes" id="UP000053621"/>
    </source>
</evidence>